<keyword evidence="1" id="KW-0472">Membrane</keyword>
<dbReference type="Pfam" id="PF04298">
    <property type="entry name" value="Zn_peptidase_2"/>
    <property type="match status" value="1"/>
</dbReference>
<feature type="transmembrane region" description="Helical" evidence="1">
    <location>
        <begin position="153"/>
        <end position="172"/>
    </location>
</feature>
<protein>
    <submittedName>
        <fullName evidence="2">Neutral zinc metallopeptidase</fullName>
    </submittedName>
</protein>
<sequence length="234" mass="25666">MPYYGYYGFGYDPLYLIIVLVTTVVGLMAQSYINSTYRRWSRVPSDGETGEQVARRMLDASGCGRVGIFGTPGHLSDHYDPRDNNLYLSRENLSGGSVASVAVACHEAGHAAQRESGYFMMKVRHALVPVVNFTQNIWTIVFLLGFMMDMAGLTSLAIAMFAFSVVFQLVTLPVEINASRRAVAYIEGSGMSEVNVRGARKVLTAAALTYVAAALSSVLQLLYLLARTHRDDDN</sequence>
<dbReference type="OrthoDB" id="9805386at2"/>
<feature type="transmembrane region" description="Helical" evidence="1">
    <location>
        <begin position="14"/>
        <end position="33"/>
    </location>
</feature>
<dbReference type="InterPro" id="IPR007395">
    <property type="entry name" value="Zn_peptidase_2"/>
</dbReference>
<gene>
    <name evidence="2" type="ORF">JKKLCJKK_00750</name>
</gene>
<reference evidence="2 3" key="1">
    <citation type="submission" date="2019-10" db="EMBL/GenBank/DDBJ databases">
        <authorList>
            <person name="Wolf R A."/>
        </authorList>
    </citation>
    <scope>NUCLEOTIDE SEQUENCE [LARGE SCALE GENOMIC DNA]</scope>
    <source>
        <strain evidence="2">Collinsella_intestinalis_DSM_13632</strain>
    </source>
</reference>
<dbReference type="PANTHER" id="PTHR36434:SF1">
    <property type="entry name" value="MEMBRANE PROTEASE YUGP-RELATED"/>
    <property type="match status" value="1"/>
</dbReference>
<evidence type="ECO:0000256" key="1">
    <source>
        <dbReference type="SAM" id="Phobius"/>
    </source>
</evidence>
<keyword evidence="1" id="KW-1133">Transmembrane helix</keyword>
<evidence type="ECO:0000313" key="2">
    <source>
        <dbReference type="EMBL" id="VWL93341.1"/>
    </source>
</evidence>
<name>A0A5K1IX18_9ACTN</name>
<dbReference type="AlphaFoldDB" id="A0A5K1IX18"/>
<proteinExistence type="predicted"/>
<dbReference type="PANTHER" id="PTHR36434">
    <property type="entry name" value="MEMBRANE PROTEASE YUGP-RELATED"/>
    <property type="match status" value="1"/>
</dbReference>
<feature type="transmembrane region" description="Helical" evidence="1">
    <location>
        <begin position="202"/>
        <end position="226"/>
    </location>
</feature>
<dbReference type="RefSeq" id="WP_152063366.1">
    <property type="nucleotide sequence ID" value="NZ_CABWIC010000007.1"/>
</dbReference>
<dbReference type="Proteomes" id="UP000405524">
    <property type="component" value="Unassembled WGS sequence"/>
</dbReference>
<dbReference type="EMBL" id="CABWIC010000007">
    <property type="protein sequence ID" value="VWL93341.1"/>
    <property type="molecule type" value="Genomic_DNA"/>
</dbReference>
<keyword evidence="1" id="KW-0812">Transmembrane</keyword>
<dbReference type="GeneID" id="77465734"/>
<accession>A0A5K1IX18</accession>
<feature type="transmembrane region" description="Helical" evidence="1">
    <location>
        <begin position="126"/>
        <end position="147"/>
    </location>
</feature>
<evidence type="ECO:0000313" key="3">
    <source>
        <dbReference type="Proteomes" id="UP000405524"/>
    </source>
</evidence>
<organism evidence="2 3">
    <name type="scientific">Collinsella intestinalis</name>
    <dbReference type="NCBI Taxonomy" id="147207"/>
    <lineage>
        <taxon>Bacteria</taxon>
        <taxon>Bacillati</taxon>
        <taxon>Actinomycetota</taxon>
        <taxon>Coriobacteriia</taxon>
        <taxon>Coriobacteriales</taxon>
        <taxon>Coriobacteriaceae</taxon>
        <taxon>Collinsella</taxon>
    </lineage>
</organism>